<name>X0VKU0_9ZZZZ</name>
<reference evidence="1" key="1">
    <citation type="journal article" date="2014" name="Front. Microbiol.">
        <title>High frequency of phylogenetically diverse reductive dehalogenase-homologous genes in deep subseafloor sedimentary metagenomes.</title>
        <authorList>
            <person name="Kawai M."/>
            <person name="Futagami T."/>
            <person name="Toyoda A."/>
            <person name="Takaki Y."/>
            <person name="Nishi S."/>
            <person name="Hori S."/>
            <person name="Arai W."/>
            <person name="Tsubouchi T."/>
            <person name="Morono Y."/>
            <person name="Uchiyama I."/>
            <person name="Ito T."/>
            <person name="Fujiyama A."/>
            <person name="Inagaki F."/>
            <person name="Takami H."/>
        </authorList>
    </citation>
    <scope>NUCLEOTIDE SEQUENCE</scope>
    <source>
        <strain evidence="1">Expedition CK06-06</strain>
    </source>
</reference>
<protein>
    <submittedName>
        <fullName evidence="1">Uncharacterized protein</fullName>
    </submittedName>
</protein>
<feature type="non-terminal residue" evidence="1">
    <location>
        <position position="1"/>
    </location>
</feature>
<accession>X0VKU0</accession>
<organism evidence="1">
    <name type="scientific">marine sediment metagenome</name>
    <dbReference type="NCBI Taxonomy" id="412755"/>
    <lineage>
        <taxon>unclassified sequences</taxon>
        <taxon>metagenomes</taxon>
        <taxon>ecological metagenomes</taxon>
    </lineage>
</organism>
<comment type="caution">
    <text evidence="1">The sequence shown here is derived from an EMBL/GenBank/DDBJ whole genome shotgun (WGS) entry which is preliminary data.</text>
</comment>
<evidence type="ECO:0000313" key="1">
    <source>
        <dbReference type="EMBL" id="GAG11817.1"/>
    </source>
</evidence>
<gene>
    <name evidence="1" type="ORF">S01H1_33540</name>
</gene>
<dbReference type="EMBL" id="BARS01020831">
    <property type="protein sequence ID" value="GAG11817.1"/>
    <property type="molecule type" value="Genomic_DNA"/>
</dbReference>
<feature type="non-terminal residue" evidence="1">
    <location>
        <position position="272"/>
    </location>
</feature>
<sequence length="272" mass="27679">HFVCANYESAGTTSIVYLDTVPGDASVSLTAPIGDCTAPLEVGGYAVDAGNKDGFYGTLGPLYWWKGTVVGAPMMATLYNSGKGMSCADAIVADPTMTRCWDLDEDPAGGAGAYKDEVTGGVSDNMTPLGTPDQATSLIIAGDGDPDLYLTAVNTPTATGGALGYAMSTVNASSQYATGGDIAALDMGSGISWGVVGWLLPTADIGAAYQVSKTLSGSFNVEGEWTCGLNGGPASGDSIRALVVDSAGQKLDASGTFGVSKLGQRIFFHCRY</sequence>
<dbReference type="AlphaFoldDB" id="X0VKU0"/>
<proteinExistence type="predicted"/>